<dbReference type="Pfam" id="PF03123">
    <property type="entry name" value="CAT_RBD"/>
    <property type="match status" value="1"/>
</dbReference>
<dbReference type="Gene3D" id="1.10.1790.10">
    <property type="entry name" value="PRD domain"/>
    <property type="match status" value="2"/>
</dbReference>
<dbReference type="SUPFAM" id="SSF63520">
    <property type="entry name" value="PTS-regulatory domain, PRD"/>
    <property type="match status" value="2"/>
</dbReference>
<protein>
    <submittedName>
        <fullName evidence="3">PRD domain-containing protein</fullName>
    </submittedName>
</protein>
<dbReference type="GO" id="GO:0006355">
    <property type="term" value="P:regulation of DNA-templated transcription"/>
    <property type="evidence" value="ECO:0007669"/>
    <property type="project" value="InterPro"/>
</dbReference>
<dbReference type="PANTHER" id="PTHR30185:SF15">
    <property type="entry name" value="CRYPTIC BETA-GLUCOSIDE BGL OPERON ANTITERMINATOR"/>
    <property type="match status" value="1"/>
</dbReference>
<dbReference type="InterPro" id="IPR036634">
    <property type="entry name" value="PRD_sf"/>
</dbReference>
<dbReference type="Pfam" id="PF00874">
    <property type="entry name" value="PRD"/>
    <property type="match status" value="2"/>
</dbReference>
<dbReference type="PROSITE" id="PS51372">
    <property type="entry name" value="PRD_2"/>
    <property type="match status" value="2"/>
</dbReference>
<sequence>MRISRIYNNNVALATTFSGEQTVVIGRGLAFGKRKGDMIDPSRVEQTFVPEKGESEERLTWSLSEIPSDILAIAIELESRVKESGKFSISHSFVIPLADHLNFAMIRAREGVTVEYPLALEVSQLYPREVEFGQNALALVGEKTGVTLPAGEAIPLALHLVNSQFAVTDMSQTYRMTEIFTQIFDLISSVYGGSIDQSSMSAARFVAHLRYLFVRTEKGGSGPFQDAGSATLLEAVKTSYPRAFRCAQKVYLLLEMQLNQELTQDELTYLTIHIARLAKDFSLAE</sequence>
<dbReference type="InterPro" id="IPR004341">
    <property type="entry name" value="CAT_RNA-bd_dom"/>
</dbReference>
<feature type="domain" description="PRD" evidence="2">
    <location>
        <begin position="65"/>
        <end position="170"/>
    </location>
</feature>
<dbReference type="AlphaFoldDB" id="A0A7H2BJV3"/>
<evidence type="ECO:0000259" key="2">
    <source>
        <dbReference type="PROSITE" id="PS51372"/>
    </source>
</evidence>
<keyword evidence="1" id="KW-0677">Repeat</keyword>
<dbReference type="Proteomes" id="UP000516421">
    <property type="component" value="Chromosome"/>
</dbReference>
<proteinExistence type="predicted"/>
<dbReference type="InterPro" id="IPR050661">
    <property type="entry name" value="BglG_antiterminators"/>
</dbReference>
<keyword evidence="4" id="KW-1185">Reference proteome</keyword>
<evidence type="ECO:0000313" key="3">
    <source>
        <dbReference type="EMBL" id="QNV39949.1"/>
    </source>
</evidence>
<dbReference type="SMART" id="SM01061">
    <property type="entry name" value="CAT_RBD"/>
    <property type="match status" value="1"/>
</dbReference>
<evidence type="ECO:0000256" key="1">
    <source>
        <dbReference type="ARBA" id="ARBA00022737"/>
    </source>
</evidence>
<dbReference type="RefSeq" id="WP_190617547.1">
    <property type="nucleotide sequence ID" value="NZ_CP061538.1"/>
</dbReference>
<reference evidence="3 4" key="1">
    <citation type="submission" date="2020-09" db="EMBL/GenBank/DDBJ databases">
        <title>Investigation of environmental microbe.</title>
        <authorList>
            <person name="Ou Y."/>
            <person name="Kang Q."/>
        </authorList>
    </citation>
    <scope>NUCLEOTIDE SEQUENCE [LARGE SCALE GENOMIC DNA]</scope>
    <source>
        <strain evidence="3 4">KJZ-9</strain>
    </source>
</reference>
<name>A0A7H2BJV3_9MICC</name>
<accession>A0A7H2BJV3</accession>
<gene>
    <name evidence="3" type="ORF">IDM48_00350</name>
</gene>
<dbReference type="GO" id="GO:0003723">
    <property type="term" value="F:RNA binding"/>
    <property type="evidence" value="ECO:0007669"/>
    <property type="project" value="InterPro"/>
</dbReference>
<dbReference type="PANTHER" id="PTHR30185">
    <property type="entry name" value="CRYPTIC BETA-GLUCOSIDE BGL OPERON ANTITERMINATOR"/>
    <property type="match status" value="1"/>
</dbReference>
<dbReference type="KEGG" id="rama:IDM48_00350"/>
<dbReference type="InterPro" id="IPR011608">
    <property type="entry name" value="PRD"/>
</dbReference>
<feature type="domain" description="PRD" evidence="2">
    <location>
        <begin position="171"/>
        <end position="284"/>
    </location>
</feature>
<dbReference type="SUPFAM" id="SSF50151">
    <property type="entry name" value="SacY-like RNA-binding domain"/>
    <property type="match status" value="1"/>
</dbReference>
<dbReference type="EMBL" id="CP061538">
    <property type="protein sequence ID" value="QNV39949.1"/>
    <property type="molecule type" value="Genomic_DNA"/>
</dbReference>
<dbReference type="Gene3D" id="2.30.24.10">
    <property type="entry name" value="CAT RNA-binding domain"/>
    <property type="match status" value="1"/>
</dbReference>
<dbReference type="InterPro" id="IPR036650">
    <property type="entry name" value="CAT_RNA-bd_dom_sf"/>
</dbReference>
<evidence type="ECO:0000313" key="4">
    <source>
        <dbReference type="Proteomes" id="UP000516421"/>
    </source>
</evidence>
<organism evidence="3 4">
    <name type="scientific">Rothia amarae</name>
    <dbReference type="NCBI Taxonomy" id="169480"/>
    <lineage>
        <taxon>Bacteria</taxon>
        <taxon>Bacillati</taxon>
        <taxon>Actinomycetota</taxon>
        <taxon>Actinomycetes</taxon>
        <taxon>Micrococcales</taxon>
        <taxon>Micrococcaceae</taxon>
        <taxon>Rothia</taxon>
    </lineage>
</organism>